<keyword evidence="2" id="KW-1185">Reference proteome</keyword>
<sequence>MHLHHLEQQAVRIVRNSLDNPRRVSCAPPRRNSFLAESRRDTLFSIATGRMDGKQSLMATSNCSNRSRRFELFPWSSVRLVADSAMISRRRENEGSKKNYTRQEKFTNYPTWKLQSRSSLSIKCYFIRKLTKFS</sequence>
<organism evidence="1 2">
    <name type="scientific">Xylocopa violacea</name>
    <name type="common">Violet carpenter bee</name>
    <name type="synonym">Apis violacea</name>
    <dbReference type="NCBI Taxonomy" id="135666"/>
    <lineage>
        <taxon>Eukaryota</taxon>
        <taxon>Metazoa</taxon>
        <taxon>Ecdysozoa</taxon>
        <taxon>Arthropoda</taxon>
        <taxon>Hexapoda</taxon>
        <taxon>Insecta</taxon>
        <taxon>Pterygota</taxon>
        <taxon>Neoptera</taxon>
        <taxon>Endopterygota</taxon>
        <taxon>Hymenoptera</taxon>
        <taxon>Apocrita</taxon>
        <taxon>Aculeata</taxon>
        <taxon>Apoidea</taxon>
        <taxon>Anthophila</taxon>
        <taxon>Apidae</taxon>
        <taxon>Xylocopa</taxon>
        <taxon>Xylocopa</taxon>
    </lineage>
</organism>
<proteinExistence type="predicted"/>
<evidence type="ECO:0000313" key="1">
    <source>
        <dbReference type="EMBL" id="CAL7952523.1"/>
    </source>
</evidence>
<gene>
    <name evidence="1" type="ORF">XYLVIOL_LOCUS11113</name>
</gene>
<comment type="caution">
    <text evidence="1">The sequence shown here is derived from an EMBL/GenBank/DDBJ whole genome shotgun (WGS) entry which is preliminary data.</text>
</comment>
<dbReference type="EMBL" id="CAXAJV020001301">
    <property type="protein sequence ID" value="CAL7952523.1"/>
    <property type="molecule type" value="Genomic_DNA"/>
</dbReference>
<name>A0ABP1PIV2_XYLVO</name>
<evidence type="ECO:0000313" key="2">
    <source>
        <dbReference type="Proteomes" id="UP001642520"/>
    </source>
</evidence>
<accession>A0ABP1PIV2</accession>
<reference evidence="1 2" key="1">
    <citation type="submission" date="2024-08" db="EMBL/GenBank/DDBJ databases">
        <authorList>
            <person name="Will J Nash"/>
            <person name="Angela Man"/>
            <person name="Seanna McTaggart"/>
            <person name="Kendall Baker"/>
            <person name="Tom Barker"/>
            <person name="Leah Catchpole"/>
            <person name="Alex Durrant"/>
            <person name="Karim Gharbi"/>
            <person name="Naomi Irish"/>
            <person name="Gemy Kaithakottil"/>
            <person name="Debby Ku"/>
            <person name="Aaliyah Providence"/>
            <person name="Felix Shaw"/>
            <person name="David Swarbreck"/>
            <person name="Chris Watkins"/>
            <person name="Ann M. McCartney"/>
            <person name="Giulio Formenti"/>
            <person name="Alice Mouton"/>
            <person name="Noel Vella"/>
            <person name="Bjorn M von Reumont"/>
            <person name="Adriana Vella"/>
            <person name="Wilfried Haerty"/>
        </authorList>
    </citation>
    <scope>NUCLEOTIDE SEQUENCE [LARGE SCALE GENOMIC DNA]</scope>
</reference>
<protein>
    <submittedName>
        <fullName evidence="1">Uncharacterized protein</fullName>
    </submittedName>
</protein>
<dbReference type="Proteomes" id="UP001642520">
    <property type="component" value="Unassembled WGS sequence"/>
</dbReference>